<dbReference type="RefSeq" id="XP_026628645.1">
    <property type="nucleotide sequence ID" value="XM_026765526.1"/>
</dbReference>
<organism evidence="1 2">
    <name type="scientific">Aspergillus welwitschiae</name>
    <dbReference type="NCBI Taxonomy" id="1341132"/>
    <lineage>
        <taxon>Eukaryota</taxon>
        <taxon>Fungi</taxon>
        <taxon>Dikarya</taxon>
        <taxon>Ascomycota</taxon>
        <taxon>Pezizomycotina</taxon>
        <taxon>Eurotiomycetes</taxon>
        <taxon>Eurotiomycetidae</taxon>
        <taxon>Eurotiales</taxon>
        <taxon>Aspergillaceae</taxon>
        <taxon>Aspergillus</taxon>
        <taxon>Aspergillus subgen. Circumdati</taxon>
    </lineage>
</organism>
<dbReference type="Proteomes" id="UP000253729">
    <property type="component" value="Unassembled WGS sequence"/>
</dbReference>
<dbReference type="AlphaFoldDB" id="A0A3F3Q8Y4"/>
<evidence type="ECO:0000313" key="2">
    <source>
        <dbReference type="Proteomes" id="UP000253729"/>
    </source>
</evidence>
<proteinExistence type="predicted"/>
<evidence type="ECO:0000313" key="1">
    <source>
        <dbReference type="EMBL" id="RDH35623.1"/>
    </source>
</evidence>
<sequence>MCGKTSRLDRLGARTPPCLRGCLSASGLNGHLQESLSFGLILVASSSSTSALCNKGVGCACLHDLYPFGGILS</sequence>
<name>A0A3F3Q8Y4_9EURO</name>
<reference evidence="1 2" key="1">
    <citation type="submission" date="2018-07" db="EMBL/GenBank/DDBJ databases">
        <title>The genomes of Aspergillus section Nigri reveals drivers in fungal speciation.</title>
        <authorList>
            <consortium name="DOE Joint Genome Institute"/>
            <person name="Vesth T.C."/>
            <person name="Nybo J."/>
            <person name="Theobald S."/>
            <person name="Brandl J."/>
            <person name="Frisvad J.C."/>
            <person name="Nielsen K.F."/>
            <person name="Lyhne E.K."/>
            <person name="Kogle M.E."/>
            <person name="Kuo A."/>
            <person name="Riley R."/>
            <person name="Clum A."/>
            <person name="Nolan M."/>
            <person name="Lipzen A."/>
            <person name="Salamov A."/>
            <person name="Henrissat B."/>
            <person name="Wiebenga A."/>
            <person name="De vries R.P."/>
            <person name="Grigoriev I.V."/>
            <person name="Mortensen U.H."/>
            <person name="Andersen M.R."/>
            <person name="Baker S.E."/>
        </authorList>
    </citation>
    <scope>NUCLEOTIDE SEQUENCE [LARGE SCALE GENOMIC DNA]</scope>
    <source>
        <strain evidence="1 2">CBS 139.54b</strain>
    </source>
</reference>
<gene>
    <name evidence="1" type="ORF">BDQ94DRAFT_139944</name>
</gene>
<dbReference type="EMBL" id="KZ852040">
    <property type="protein sequence ID" value="RDH35623.1"/>
    <property type="molecule type" value="Genomic_DNA"/>
</dbReference>
<protein>
    <submittedName>
        <fullName evidence="1">Uncharacterized protein</fullName>
    </submittedName>
</protein>
<dbReference type="GeneID" id="38133882"/>
<accession>A0A3F3Q8Y4</accession>
<keyword evidence="2" id="KW-1185">Reference proteome</keyword>